<dbReference type="Proteomes" id="UP000198925">
    <property type="component" value="Unassembled WGS sequence"/>
</dbReference>
<feature type="domain" description="Amidohydrolase-related" evidence="2">
    <location>
        <begin position="5"/>
        <end position="345"/>
    </location>
</feature>
<dbReference type="GO" id="GO:0016831">
    <property type="term" value="F:carboxy-lyase activity"/>
    <property type="evidence" value="ECO:0007669"/>
    <property type="project" value="InterPro"/>
</dbReference>
<gene>
    <name evidence="3" type="ORF">SAMN04487779_101298</name>
</gene>
<keyword evidence="1" id="KW-0456">Lyase</keyword>
<dbReference type="Pfam" id="PF04909">
    <property type="entry name" value="Amidohydro_2"/>
    <property type="match status" value="1"/>
</dbReference>
<dbReference type="SUPFAM" id="SSF51556">
    <property type="entry name" value="Metallo-dependent hydrolases"/>
    <property type="match status" value="1"/>
</dbReference>
<evidence type="ECO:0000313" key="4">
    <source>
        <dbReference type="Proteomes" id="UP000198925"/>
    </source>
</evidence>
<evidence type="ECO:0000313" key="3">
    <source>
        <dbReference type="EMBL" id="SDD78804.1"/>
    </source>
</evidence>
<dbReference type="GO" id="GO:0016787">
    <property type="term" value="F:hydrolase activity"/>
    <property type="evidence" value="ECO:0007669"/>
    <property type="project" value="InterPro"/>
</dbReference>
<name>A0A1G6XKQ1_9PROT</name>
<dbReference type="AlphaFoldDB" id="A0A1G6XKQ1"/>
<organism evidence="3 4">
    <name type="scientific">Belnapia rosea</name>
    <dbReference type="NCBI Taxonomy" id="938405"/>
    <lineage>
        <taxon>Bacteria</taxon>
        <taxon>Pseudomonadati</taxon>
        <taxon>Pseudomonadota</taxon>
        <taxon>Alphaproteobacteria</taxon>
        <taxon>Acetobacterales</taxon>
        <taxon>Roseomonadaceae</taxon>
        <taxon>Belnapia</taxon>
    </lineage>
</organism>
<accession>A0A1G6XKQ1</accession>
<keyword evidence="4" id="KW-1185">Reference proteome</keyword>
<dbReference type="RefSeq" id="WP_218127990.1">
    <property type="nucleotide sequence ID" value="NZ_FMZX01000012.1"/>
</dbReference>
<evidence type="ECO:0000256" key="1">
    <source>
        <dbReference type="ARBA" id="ARBA00023239"/>
    </source>
</evidence>
<sequence>MGGAIDVDLHPALPGCRALLPYLEPFWREVIASRGIDELDFALYPRGAPLTARADWRHGDGLAGATVEAVRREALEPFGTSIGICNPLFGAPALHNADLAAVLCRAANDWMAAEWLDNEPRLRAGILVPVEDPVLAVEEIERRAADPRFVHVLLFGGAETLLGRRVNWPILAAAERHGLPIALHAGNANRHAPTANGWPTYLIEDHTTFAQTFQSQLLSLIAEGAFTKYPGLKVVLLESGFGWVPNFLWRSVKMWRAMRQEIPWVDRSPARILRESIRISIQPGDAPEDPVGMEALLEMIDCDELLLFATDYPHARFEGEAALPPGLPSRLHGRVLRDNALAIYPRLEEASP</sequence>
<dbReference type="PANTHER" id="PTHR21240">
    <property type="entry name" value="2-AMINO-3-CARBOXYLMUCONATE-6-SEMIALDEHYDE DECARBOXYLASE"/>
    <property type="match status" value="1"/>
</dbReference>
<dbReference type="EMBL" id="FMZX01000012">
    <property type="protein sequence ID" value="SDD78804.1"/>
    <property type="molecule type" value="Genomic_DNA"/>
</dbReference>
<dbReference type="InterPro" id="IPR032466">
    <property type="entry name" value="Metal_Hydrolase"/>
</dbReference>
<reference evidence="3 4" key="1">
    <citation type="submission" date="2016-10" db="EMBL/GenBank/DDBJ databases">
        <authorList>
            <person name="de Groot N.N."/>
        </authorList>
    </citation>
    <scope>NUCLEOTIDE SEQUENCE [LARGE SCALE GENOMIC DNA]</scope>
    <source>
        <strain evidence="3 4">CPCC 100156</strain>
    </source>
</reference>
<dbReference type="GO" id="GO:0005737">
    <property type="term" value="C:cytoplasm"/>
    <property type="evidence" value="ECO:0007669"/>
    <property type="project" value="TreeGrafter"/>
</dbReference>
<dbReference type="GO" id="GO:0019748">
    <property type="term" value="P:secondary metabolic process"/>
    <property type="evidence" value="ECO:0007669"/>
    <property type="project" value="TreeGrafter"/>
</dbReference>
<dbReference type="PANTHER" id="PTHR21240:SF28">
    <property type="entry name" value="ISO-OROTATE DECARBOXYLASE (EUROFUNG)"/>
    <property type="match status" value="1"/>
</dbReference>
<dbReference type="InterPro" id="IPR032465">
    <property type="entry name" value="ACMSD"/>
</dbReference>
<evidence type="ECO:0000259" key="2">
    <source>
        <dbReference type="Pfam" id="PF04909"/>
    </source>
</evidence>
<protein>
    <recommendedName>
        <fullName evidence="2">Amidohydrolase-related domain-containing protein</fullName>
    </recommendedName>
</protein>
<dbReference type="Gene3D" id="3.20.20.140">
    <property type="entry name" value="Metal-dependent hydrolases"/>
    <property type="match status" value="1"/>
</dbReference>
<dbReference type="STRING" id="938405.SAMN02927895_03618"/>
<dbReference type="InterPro" id="IPR006680">
    <property type="entry name" value="Amidohydro-rel"/>
</dbReference>
<proteinExistence type="predicted"/>